<reference evidence="2" key="1">
    <citation type="journal article" date="2019" name="Int. J. Syst. Evol. Microbiol.">
        <title>The Global Catalogue of Microorganisms (GCM) 10K type strain sequencing project: providing services to taxonomists for standard genome sequencing and annotation.</title>
        <authorList>
            <consortium name="The Broad Institute Genomics Platform"/>
            <consortium name="The Broad Institute Genome Sequencing Center for Infectious Disease"/>
            <person name="Wu L."/>
            <person name="Ma J."/>
        </authorList>
    </citation>
    <scope>NUCLEOTIDE SEQUENCE [LARGE SCALE GENOMIC DNA]</scope>
    <source>
        <strain evidence="2">CCUG 36956</strain>
    </source>
</reference>
<gene>
    <name evidence="1" type="ORF">ACFP3H_16495</name>
</gene>
<comment type="caution">
    <text evidence="1">The sequence shown here is derived from an EMBL/GenBank/DDBJ whole genome shotgun (WGS) entry which is preliminary data.</text>
</comment>
<keyword evidence="2" id="KW-1185">Reference proteome</keyword>
<evidence type="ECO:0000313" key="2">
    <source>
        <dbReference type="Proteomes" id="UP001596223"/>
    </source>
</evidence>
<proteinExistence type="predicted"/>
<organism evidence="1 2">
    <name type="scientific">Nocardia lasii</name>
    <dbReference type="NCBI Taxonomy" id="1616107"/>
    <lineage>
        <taxon>Bacteria</taxon>
        <taxon>Bacillati</taxon>
        <taxon>Actinomycetota</taxon>
        <taxon>Actinomycetes</taxon>
        <taxon>Mycobacteriales</taxon>
        <taxon>Nocardiaceae</taxon>
        <taxon>Nocardia</taxon>
    </lineage>
</organism>
<dbReference type="Proteomes" id="UP001596223">
    <property type="component" value="Unassembled WGS sequence"/>
</dbReference>
<accession>A0ABW1JT69</accession>
<sequence length="117" mass="13215">MMLSVSFEDEPLVVEFSDWLRSHGGPHGSTLRGCGYLRDLTSSEVRWGGRKMPECTVWAGALNHADIPALLTKVAEFAWLEPDTVQLFLMDQGDICFQVWMIRDGVLAQYAPMEPRE</sequence>
<name>A0ABW1JT69_9NOCA</name>
<evidence type="ECO:0000313" key="1">
    <source>
        <dbReference type="EMBL" id="MFC6012659.1"/>
    </source>
</evidence>
<protein>
    <submittedName>
        <fullName evidence="1">Squamosa promoter-binding protein 15</fullName>
    </submittedName>
</protein>
<dbReference type="EMBL" id="JBHSQN010000011">
    <property type="protein sequence ID" value="MFC6012659.1"/>
    <property type="molecule type" value="Genomic_DNA"/>
</dbReference>
<dbReference type="RefSeq" id="WP_378606643.1">
    <property type="nucleotide sequence ID" value="NZ_JBHSQN010000011.1"/>
</dbReference>